<comment type="caution">
    <text evidence="7">The sequence shown here is derived from an EMBL/GenBank/DDBJ whole genome shotgun (WGS) entry which is preliminary data.</text>
</comment>
<keyword evidence="3" id="KW-0547">Nucleotide-binding</keyword>
<evidence type="ECO:0000256" key="4">
    <source>
        <dbReference type="ARBA" id="ARBA00022777"/>
    </source>
</evidence>
<proteinExistence type="predicted"/>
<name>A0A9D1I976_9CLOT</name>
<dbReference type="GO" id="GO:0005524">
    <property type="term" value="F:ATP binding"/>
    <property type="evidence" value="ECO:0007669"/>
    <property type="project" value="UniProtKB-KW"/>
</dbReference>
<sequence>MLDVCNGRFSVLEIILEDRLYKTVDTATGSLAAVKRWESGDSSFENELSALTSLRHPSVPQFICSFEEEGFRYIAEEWLDGVCPGPEIPAEQLTGLAVSSAEFLLFLSTDIDGKGARIHGDIKPSNLIIKDGRICFVDFESSIITGTEAPDSSASGAAPQIGKQRTVRLASEYFTAPEVFYGKACAQSDIYSLGMVFIWLLGGFGSNGADPKRIPEDCALKPILMKCISYEAKDRYPDAAALLTELKALAAPPLLRTEVKPQSHQAVRFSLYVDCNVCFAWELAETAAVFFGMKTCILAVTGRTQRKLDYYAVRDKYYGEESVEEETQPYLFDYRSLYQRDAESWHAKGLLHKREDCMNLYFSGRRLQDELEPENELCISDLVAWGRSYFDCVIFITDRYDDKPAVRNLTASCDYTIATPLANVDDIEACKNYYEWFGGDVLYAAWEYNEKCSLPEESILLMVGEEKYLGAVSHDEARTLKRNFTGKIRPIFGSDGSGSETQYINIINRLFGAASNRRERSCVSI</sequence>
<evidence type="ECO:0000313" key="7">
    <source>
        <dbReference type="EMBL" id="HIU30197.1"/>
    </source>
</evidence>
<keyword evidence="5" id="KW-0067">ATP-binding</keyword>
<protein>
    <recommendedName>
        <fullName evidence="1">non-specific serine/threonine protein kinase</fullName>
        <ecNumber evidence="1">2.7.11.1</ecNumber>
    </recommendedName>
</protein>
<feature type="domain" description="Protein kinase" evidence="6">
    <location>
        <begin position="1"/>
        <end position="273"/>
    </location>
</feature>
<evidence type="ECO:0000256" key="2">
    <source>
        <dbReference type="ARBA" id="ARBA00022679"/>
    </source>
</evidence>
<organism evidence="7 8">
    <name type="scientific">Candidatus Egerieisoma faecipullorum</name>
    <dbReference type="NCBI Taxonomy" id="2840963"/>
    <lineage>
        <taxon>Bacteria</taxon>
        <taxon>Bacillati</taxon>
        <taxon>Bacillota</taxon>
        <taxon>Clostridia</taxon>
        <taxon>Eubacteriales</taxon>
        <taxon>Clostridiaceae</taxon>
        <taxon>Clostridiaceae incertae sedis</taxon>
        <taxon>Candidatus Egerieisoma</taxon>
    </lineage>
</organism>
<dbReference type="Gene3D" id="1.10.510.10">
    <property type="entry name" value="Transferase(Phosphotransferase) domain 1"/>
    <property type="match status" value="1"/>
</dbReference>
<dbReference type="SUPFAM" id="SSF56112">
    <property type="entry name" value="Protein kinase-like (PK-like)"/>
    <property type="match status" value="1"/>
</dbReference>
<evidence type="ECO:0000259" key="6">
    <source>
        <dbReference type="PROSITE" id="PS50011"/>
    </source>
</evidence>
<dbReference type="PANTHER" id="PTHR43289:SF6">
    <property type="entry name" value="SERINE_THREONINE-PROTEIN KINASE NEKL-3"/>
    <property type="match status" value="1"/>
</dbReference>
<evidence type="ECO:0000256" key="1">
    <source>
        <dbReference type="ARBA" id="ARBA00012513"/>
    </source>
</evidence>
<dbReference type="EMBL" id="DVMM01000171">
    <property type="protein sequence ID" value="HIU30197.1"/>
    <property type="molecule type" value="Genomic_DNA"/>
</dbReference>
<dbReference type="AlphaFoldDB" id="A0A9D1I976"/>
<gene>
    <name evidence="7" type="ORF">IAD50_07880</name>
</gene>
<dbReference type="PROSITE" id="PS50011">
    <property type="entry name" value="PROTEIN_KINASE_DOM"/>
    <property type="match status" value="1"/>
</dbReference>
<reference evidence="7" key="2">
    <citation type="journal article" date="2021" name="PeerJ">
        <title>Extensive microbial diversity within the chicken gut microbiome revealed by metagenomics and culture.</title>
        <authorList>
            <person name="Gilroy R."/>
            <person name="Ravi A."/>
            <person name="Getino M."/>
            <person name="Pursley I."/>
            <person name="Horton D.L."/>
            <person name="Alikhan N.F."/>
            <person name="Baker D."/>
            <person name="Gharbi K."/>
            <person name="Hall N."/>
            <person name="Watson M."/>
            <person name="Adriaenssens E.M."/>
            <person name="Foster-Nyarko E."/>
            <person name="Jarju S."/>
            <person name="Secka A."/>
            <person name="Antonio M."/>
            <person name="Oren A."/>
            <person name="Chaudhuri R.R."/>
            <person name="La Ragione R."/>
            <person name="Hildebrand F."/>
            <person name="Pallen M.J."/>
        </authorList>
    </citation>
    <scope>NUCLEOTIDE SEQUENCE</scope>
    <source>
        <strain evidence="7">CHK195-4489</strain>
    </source>
</reference>
<dbReference type="EC" id="2.7.11.1" evidence="1"/>
<accession>A0A9D1I976</accession>
<evidence type="ECO:0000256" key="5">
    <source>
        <dbReference type="ARBA" id="ARBA00022840"/>
    </source>
</evidence>
<dbReference type="PANTHER" id="PTHR43289">
    <property type="entry name" value="MITOGEN-ACTIVATED PROTEIN KINASE KINASE KINASE 20-RELATED"/>
    <property type="match status" value="1"/>
</dbReference>
<evidence type="ECO:0000256" key="3">
    <source>
        <dbReference type="ARBA" id="ARBA00022741"/>
    </source>
</evidence>
<evidence type="ECO:0000313" key="8">
    <source>
        <dbReference type="Proteomes" id="UP000824089"/>
    </source>
</evidence>
<keyword evidence="4" id="KW-0418">Kinase</keyword>
<dbReference type="SMART" id="SM00220">
    <property type="entry name" value="S_TKc"/>
    <property type="match status" value="1"/>
</dbReference>
<dbReference type="InterPro" id="IPR011009">
    <property type="entry name" value="Kinase-like_dom_sf"/>
</dbReference>
<keyword evidence="2" id="KW-0808">Transferase</keyword>
<dbReference type="InterPro" id="IPR000719">
    <property type="entry name" value="Prot_kinase_dom"/>
</dbReference>
<dbReference type="Proteomes" id="UP000824089">
    <property type="component" value="Unassembled WGS sequence"/>
</dbReference>
<reference evidence="7" key="1">
    <citation type="submission" date="2020-10" db="EMBL/GenBank/DDBJ databases">
        <authorList>
            <person name="Gilroy R."/>
        </authorList>
    </citation>
    <scope>NUCLEOTIDE SEQUENCE</scope>
    <source>
        <strain evidence="7">CHK195-4489</strain>
    </source>
</reference>
<dbReference type="GO" id="GO:0004674">
    <property type="term" value="F:protein serine/threonine kinase activity"/>
    <property type="evidence" value="ECO:0007669"/>
    <property type="project" value="UniProtKB-EC"/>
</dbReference>